<protein>
    <recommendedName>
        <fullName evidence="4">DUF3558 domain-containing protein</fullName>
    </recommendedName>
</protein>
<sequence>MAPRDARRGWLSSAALLAATVMGCSSPAADPTGDRFTALPDICGLVSPATIHAFVGERARTDPFDIEDTGSCTWIHRNRDVDTENTKPFERVLSLNVVVHRTVGTASGSDTAKLHQRMQSDDMPGALTDEPGIGDGAMLYALDGQSDAIITADNLYLWITYSGRDFNPVGEPVSISRQQATEVAILTAREITQRLERLPR</sequence>
<dbReference type="RefSeq" id="WP_132493111.1">
    <property type="nucleotide sequence ID" value="NZ_SMKW01000071.1"/>
</dbReference>
<evidence type="ECO:0000313" key="2">
    <source>
        <dbReference type="EMBL" id="TDD40284.1"/>
    </source>
</evidence>
<feature type="chain" id="PRO_5020955562" description="DUF3558 domain-containing protein" evidence="1">
    <location>
        <begin position="29"/>
        <end position="200"/>
    </location>
</feature>
<gene>
    <name evidence="2" type="ORF">E1288_35735</name>
</gene>
<feature type="signal peptide" evidence="1">
    <location>
        <begin position="1"/>
        <end position="28"/>
    </location>
</feature>
<accession>A0A4R4Y936</accession>
<keyword evidence="3" id="KW-1185">Reference proteome</keyword>
<name>A0A4R4Y936_9PSEU</name>
<dbReference type="EMBL" id="SMKW01000071">
    <property type="protein sequence ID" value="TDD40284.1"/>
    <property type="molecule type" value="Genomic_DNA"/>
</dbReference>
<dbReference type="AlphaFoldDB" id="A0A4R4Y936"/>
<dbReference type="PROSITE" id="PS51257">
    <property type="entry name" value="PROKAR_LIPOPROTEIN"/>
    <property type="match status" value="1"/>
</dbReference>
<evidence type="ECO:0008006" key="4">
    <source>
        <dbReference type="Google" id="ProtNLM"/>
    </source>
</evidence>
<reference evidence="2 3" key="1">
    <citation type="submission" date="2019-03" db="EMBL/GenBank/DDBJ databases">
        <title>Draft genome sequences of novel Actinobacteria.</title>
        <authorList>
            <person name="Sahin N."/>
            <person name="Ay H."/>
            <person name="Saygin H."/>
        </authorList>
    </citation>
    <scope>NUCLEOTIDE SEQUENCE [LARGE SCALE GENOMIC DNA]</scope>
    <source>
        <strain evidence="2 3">7K502</strain>
    </source>
</reference>
<comment type="caution">
    <text evidence="2">The sequence shown here is derived from an EMBL/GenBank/DDBJ whole genome shotgun (WGS) entry which is preliminary data.</text>
</comment>
<dbReference type="OrthoDB" id="3703643at2"/>
<evidence type="ECO:0000256" key="1">
    <source>
        <dbReference type="SAM" id="SignalP"/>
    </source>
</evidence>
<organism evidence="2 3">
    <name type="scientific">Saccharopolyspora elongata</name>
    <dbReference type="NCBI Taxonomy" id="2530387"/>
    <lineage>
        <taxon>Bacteria</taxon>
        <taxon>Bacillati</taxon>
        <taxon>Actinomycetota</taxon>
        <taxon>Actinomycetes</taxon>
        <taxon>Pseudonocardiales</taxon>
        <taxon>Pseudonocardiaceae</taxon>
        <taxon>Saccharopolyspora</taxon>
    </lineage>
</organism>
<keyword evidence="1" id="KW-0732">Signal</keyword>
<evidence type="ECO:0000313" key="3">
    <source>
        <dbReference type="Proteomes" id="UP000294947"/>
    </source>
</evidence>
<proteinExistence type="predicted"/>
<dbReference type="Proteomes" id="UP000294947">
    <property type="component" value="Unassembled WGS sequence"/>
</dbReference>